<dbReference type="PROSITE" id="PS51186">
    <property type="entry name" value="GNAT"/>
    <property type="match status" value="1"/>
</dbReference>
<feature type="domain" description="N-acetyltransferase" evidence="2">
    <location>
        <begin position="30"/>
        <end position="185"/>
    </location>
</feature>
<dbReference type="GO" id="GO:1990189">
    <property type="term" value="F:protein N-terminal-serine acetyltransferase activity"/>
    <property type="evidence" value="ECO:0007669"/>
    <property type="project" value="TreeGrafter"/>
</dbReference>
<name>A0A1Y5SLY7_9RHOB</name>
<dbReference type="GO" id="GO:0008999">
    <property type="term" value="F:protein-N-terminal-alanine acetyltransferase activity"/>
    <property type="evidence" value="ECO:0007669"/>
    <property type="project" value="TreeGrafter"/>
</dbReference>
<evidence type="ECO:0000256" key="1">
    <source>
        <dbReference type="SAM" id="MobiDB-lite"/>
    </source>
</evidence>
<reference evidence="3 4" key="1">
    <citation type="submission" date="2017-03" db="EMBL/GenBank/DDBJ databases">
        <authorList>
            <person name="Afonso C.L."/>
            <person name="Miller P.J."/>
            <person name="Scott M.A."/>
            <person name="Spackman E."/>
            <person name="Goraichik I."/>
            <person name="Dimitrov K.M."/>
            <person name="Suarez D.L."/>
            <person name="Swayne D.E."/>
        </authorList>
    </citation>
    <scope>NUCLEOTIDE SEQUENCE [LARGE SCALE GENOMIC DNA]</scope>
    <source>
        <strain evidence="3 4">CECT 7680</strain>
    </source>
</reference>
<accession>A0A1Y5SLY7</accession>
<organism evidence="3 4">
    <name type="scientific">Pseudoruegeria aquimaris</name>
    <dbReference type="NCBI Taxonomy" id="393663"/>
    <lineage>
        <taxon>Bacteria</taxon>
        <taxon>Pseudomonadati</taxon>
        <taxon>Pseudomonadota</taxon>
        <taxon>Alphaproteobacteria</taxon>
        <taxon>Rhodobacterales</taxon>
        <taxon>Roseobacteraceae</taxon>
        <taxon>Pseudoruegeria</taxon>
    </lineage>
</organism>
<dbReference type="OrthoDB" id="5295305at2"/>
<dbReference type="InterPro" id="IPR051908">
    <property type="entry name" value="Ribosomal_N-acetyltransferase"/>
</dbReference>
<dbReference type="InterPro" id="IPR016181">
    <property type="entry name" value="Acyl_CoA_acyltransferase"/>
</dbReference>
<protein>
    <submittedName>
        <fullName evidence="3">Ribosomal-protein-L7/L12-serine acetyltransferase</fullName>
    </submittedName>
</protein>
<sequence>MDAQRPLGEAIGDWSAPPAPGPSAMEGRYARLERLDAGAHAEALHAANAADDRIWDYLPYGPFRTPEAYAAWVQQMARSQDPFFYAIRDLDSGAWGGVASYLRIAPEVGSIELGHINLAPQLQGTRAATEALTLMIRWAMDAGYRRFEWKCDALNAGSRRAAERLGLSYEGVFRQATIVKGRNRDTAWFAATDGDWPALRAAYDRWLEPANFDPRGRQIESLFTLTAPLLVAQDPARRPRG</sequence>
<gene>
    <name evidence="3" type="ORF">PSA7680_02164</name>
</gene>
<evidence type="ECO:0000313" key="4">
    <source>
        <dbReference type="Proteomes" id="UP000193409"/>
    </source>
</evidence>
<dbReference type="RefSeq" id="WP_085868717.1">
    <property type="nucleotide sequence ID" value="NZ_FWFQ01000014.1"/>
</dbReference>
<dbReference type="Proteomes" id="UP000193409">
    <property type="component" value="Unassembled WGS sequence"/>
</dbReference>
<evidence type="ECO:0000313" key="3">
    <source>
        <dbReference type="EMBL" id="SLN43247.1"/>
    </source>
</evidence>
<evidence type="ECO:0000259" key="2">
    <source>
        <dbReference type="PROSITE" id="PS51186"/>
    </source>
</evidence>
<dbReference type="PANTHER" id="PTHR43441">
    <property type="entry name" value="RIBOSOMAL-PROTEIN-SERINE ACETYLTRANSFERASE"/>
    <property type="match status" value="1"/>
</dbReference>
<keyword evidence="3" id="KW-0808">Transferase</keyword>
<dbReference type="InterPro" id="IPR000182">
    <property type="entry name" value="GNAT_dom"/>
</dbReference>
<dbReference type="EMBL" id="FWFQ01000014">
    <property type="protein sequence ID" value="SLN43247.1"/>
    <property type="molecule type" value="Genomic_DNA"/>
</dbReference>
<dbReference type="AlphaFoldDB" id="A0A1Y5SLY7"/>
<dbReference type="SUPFAM" id="SSF55729">
    <property type="entry name" value="Acyl-CoA N-acyltransferases (Nat)"/>
    <property type="match status" value="1"/>
</dbReference>
<dbReference type="FunFam" id="3.40.630.30:FF:000047">
    <property type="entry name" value="Acetyltransferase, GNAT family"/>
    <property type="match status" value="1"/>
</dbReference>
<proteinExistence type="predicted"/>
<feature type="region of interest" description="Disordered" evidence="1">
    <location>
        <begin position="1"/>
        <end position="25"/>
    </location>
</feature>
<dbReference type="GO" id="GO:0005737">
    <property type="term" value="C:cytoplasm"/>
    <property type="evidence" value="ECO:0007669"/>
    <property type="project" value="TreeGrafter"/>
</dbReference>
<dbReference type="Gene3D" id="3.40.630.30">
    <property type="match status" value="1"/>
</dbReference>
<dbReference type="Pfam" id="PF13302">
    <property type="entry name" value="Acetyltransf_3"/>
    <property type="match status" value="1"/>
</dbReference>
<dbReference type="PANTHER" id="PTHR43441:SF2">
    <property type="entry name" value="FAMILY ACETYLTRANSFERASE, PUTATIVE (AFU_ORTHOLOGUE AFUA_7G00850)-RELATED"/>
    <property type="match status" value="1"/>
</dbReference>
<keyword evidence="4" id="KW-1185">Reference proteome</keyword>